<evidence type="ECO:0000256" key="1">
    <source>
        <dbReference type="SAM" id="Coils"/>
    </source>
</evidence>
<evidence type="ECO:0000313" key="3">
    <source>
        <dbReference type="EMBL" id="ARK07891.1"/>
    </source>
</evidence>
<proteinExistence type="predicted"/>
<feature type="compositionally biased region" description="Polar residues" evidence="2">
    <location>
        <begin position="490"/>
        <end position="499"/>
    </location>
</feature>
<reference evidence="3 4" key="1">
    <citation type="submission" date="2017-04" db="EMBL/GenBank/DDBJ databases">
        <title>Complete genome sequence and characterization of temperature-dependent bacteriophage phiA8-29 infecting Aeromonas.</title>
        <authorList>
            <person name="He Y."/>
            <person name="Yang H."/>
        </authorList>
    </citation>
    <scope>NUCLEOTIDE SEQUENCE [LARGE SCALE GENOMIC DNA]</scope>
</reference>
<sequence>MEKFSSMPLAQDTLFESHYKEMGRSFKALLESNSSPGVQAIVESFDTTPYALDEKIVKSKSDISYVFKDETGDRYRIQFLAAPKFGKGVAKVYIGKAKGGRLFVDKIDRFANPKAMIATVINFFTEHLLTPEGMGLRGFIVDLSGAASIRSIPILKKVIKSALISKIKVVDDTFQPQEGRKYLWITKSTLKPADVFNGPGSEGGPWLQGKEKTEDQSTDKKGDAAGVKGAKFDPMLVAQALINSVLPLMKKYKGLELKPSLNNQLKYVSVAVNVEGQPITHYPFGFEALKGGSYEPKKLATELSGFIDSRMKQIADAQKKAKEESERAMNLKKDPAFYLKQQQAAIEGEINLKVKGFNFKLEFTSSGKIVKARALENGVTPVSFIEFTAPNAKEDDEEMRDFTVSQVVKMLRRSGYLNGRKSGVVPNQPVKVTNFSRYSRGFKTEGDVDYGVLTSAEETFGNVLMNKNNVNHKVDWADIEPQSGAADGGQTKTQTQSATGKVKVQKDPVIDQLVDYGFKDVKQVVGNKYQATTKTGIFVFEMEAKGMKPISVSSSDGAYTDRGPWSYDVLKALKDGAYWLGSANRDMRELSNDIVRDLGNDLVAVNRSIKELGYKVGLFKTEANAGSKKEALQIEREFVSETGQVFKFHMFGVWKPQDSDMEVNVRFEKVGAGTFGGLQDTARVSGPTNTARPFVRIAGDLFDGFLTELKKVQVEPIPKATVKTPRGKKLRAYYTYPNGKWIAAATWDTATQELSFSDGSGGGIDTNSLLSKVGGQSHSQSDNVLYIKNLMLNKYGSPSTAKGLAQGLKAATFLDWWVK</sequence>
<gene>
    <name evidence="3" type="ORF">phiA829_071</name>
</gene>
<keyword evidence="4" id="KW-1185">Reference proteome</keyword>
<organism evidence="3 4">
    <name type="scientific">Aeromonas phage phiA8-29</name>
    <dbReference type="NCBI Taxonomy" id="1978922"/>
    <lineage>
        <taxon>Viruses</taxon>
        <taxon>Duplodnaviria</taxon>
        <taxon>Heunggongvirae</taxon>
        <taxon>Uroviricota</taxon>
        <taxon>Caudoviricetes</taxon>
        <taxon>Pantevenvirales</taxon>
        <taxon>Ackermannviridae</taxon>
        <taxon>Tedavirus</taxon>
        <taxon>Tedavirus A829</taxon>
    </lineage>
</organism>
<dbReference type="Proteomes" id="UP000221506">
    <property type="component" value="Segment"/>
</dbReference>
<evidence type="ECO:0000313" key="4">
    <source>
        <dbReference type="Proteomes" id="UP000221506"/>
    </source>
</evidence>
<feature type="coiled-coil region" evidence="1">
    <location>
        <begin position="307"/>
        <end position="334"/>
    </location>
</feature>
<protein>
    <submittedName>
        <fullName evidence="3">Uncharacterized protein</fullName>
    </submittedName>
</protein>
<feature type="compositionally biased region" description="Basic and acidic residues" evidence="2">
    <location>
        <begin position="209"/>
        <end position="223"/>
    </location>
</feature>
<keyword evidence="1" id="KW-0175">Coiled coil</keyword>
<feature type="region of interest" description="Disordered" evidence="2">
    <location>
        <begin position="480"/>
        <end position="499"/>
    </location>
</feature>
<feature type="region of interest" description="Disordered" evidence="2">
    <location>
        <begin position="196"/>
        <end position="226"/>
    </location>
</feature>
<accession>A0A1W6DYB2</accession>
<name>A0A1W6DYB2_9CAUD</name>
<dbReference type="EMBL" id="KY914485">
    <property type="protein sequence ID" value="ARK07891.1"/>
    <property type="molecule type" value="Genomic_DNA"/>
</dbReference>
<evidence type="ECO:0000256" key="2">
    <source>
        <dbReference type="SAM" id="MobiDB-lite"/>
    </source>
</evidence>